<feature type="compositionally biased region" description="Basic and acidic residues" evidence="3">
    <location>
        <begin position="121"/>
        <end position="155"/>
    </location>
</feature>
<dbReference type="Ensembl" id="ENSOGAT00000007629.2">
    <property type="protein sequence ID" value="ENSOGAP00000006824.2"/>
    <property type="gene ID" value="ENSOGAG00000007625.2"/>
</dbReference>
<name>H0WWQ1_OTOGA</name>
<dbReference type="HOGENOM" id="CLU_040125_0_0_1"/>
<evidence type="ECO:0000313" key="5">
    <source>
        <dbReference type="Ensembl" id="ENSOGAP00000006824.2"/>
    </source>
</evidence>
<sequence>MAEHLEPGFYLKWKHCETPGVRTLCNLRRLLDKIQSGYRDDIYPYTSGHLNPNKLYRPPETILYHWSSAHRPKPPDVLDVRRRPPEKTARQMKEALVHFTINTALLPDGTQGLPPLSYQADDSHPSEEDFIKRKLPKEEKEGLREGSPDHRKREELRVPDLQVLRYKAAGSSRECALSPPGRDQYHYVSSYLAGITKADGYKKFLSFQKEVLAKHHLLRNDFKGNKAAEHHERKLHQELQRVCTCDPQEYNRLQVFGDVFEDICNSSLIFGDLLREVKDEYELYMAILLDSRPTEEYKTLLAEAEGLGNRTTKSEDVEQVQEELQTLVRATKAALERNDNLRDELEAELELLRTAKEKSESSGKDANVEDHLTLIEKVKKKRCEILDKWDEIQALEKEIKTTLVHRAISDITENRIKSIENEAVKFETANRILMKKLTV</sequence>
<dbReference type="OMA" id="QEGLWKF"/>
<dbReference type="GeneTree" id="ENSGT00390000009877"/>
<dbReference type="PANTHER" id="PTHR34916">
    <property type="entry name" value="GI:13385330"/>
    <property type="match status" value="1"/>
</dbReference>
<evidence type="ECO:0000256" key="3">
    <source>
        <dbReference type="SAM" id="MobiDB-lite"/>
    </source>
</evidence>
<dbReference type="EMBL" id="AAQR03090066">
    <property type="status" value="NOT_ANNOTATED_CDS"/>
    <property type="molecule type" value="Genomic_DNA"/>
</dbReference>
<dbReference type="Pfam" id="PF15739">
    <property type="entry name" value="TSNAXIP1_N"/>
    <property type="match status" value="1"/>
</dbReference>
<reference evidence="6" key="1">
    <citation type="submission" date="2011-03" db="EMBL/GenBank/DDBJ databases">
        <title>Version 3 of the genome sequence of Otolemur garnettii (Bushbaby).</title>
        <authorList>
            <consortium name="The Broad Institute Genome Sequencing Platform"/>
            <person name="Di Palma F."/>
            <person name="Johnson J."/>
            <person name="Lander E.S."/>
            <person name="Lindblad-Toh K."/>
            <person name="Jaffe D.B."/>
            <person name="Gnerre S."/>
            <person name="MacCallum I."/>
            <person name="Przybylski D."/>
            <person name="Ribeiro F.J."/>
            <person name="Burton J.N."/>
            <person name="Walker B.J."/>
            <person name="Sharpe T."/>
            <person name="Hall G."/>
        </authorList>
    </citation>
    <scope>NUCLEOTIDE SEQUENCE [LARGE SCALE GENOMIC DNA]</scope>
</reference>
<feature type="coiled-coil region" evidence="2">
    <location>
        <begin position="317"/>
        <end position="362"/>
    </location>
</feature>
<evidence type="ECO:0000256" key="2">
    <source>
        <dbReference type="SAM" id="Coils"/>
    </source>
</evidence>
<proteinExistence type="predicted"/>
<protein>
    <submittedName>
        <fullName evidence="5">Chromosome 6 open reading frame 118</fullName>
    </submittedName>
</protein>
<dbReference type="EMBL" id="AAQR03090067">
    <property type="status" value="NOT_ANNOTATED_CDS"/>
    <property type="molecule type" value="Genomic_DNA"/>
</dbReference>
<accession>H0WWQ1</accession>
<reference evidence="5" key="2">
    <citation type="submission" date="2025-08" db="UniProtKB">
        <authorList>
            <consortium name="Ensembl"/>
        </authorList>
    </citation>
    <scope>IDENTIFICATION</scope>
</reference>
<dbReference type="InParanoid" id="H0WWQ1"/>
<dbReference type="InterPro" id="IPR032755">
    <property type="entry name" value="TSNAXIP1_N"/>
</dbReference>
<organism evidence="5 6">
    <name type="scientific">Otolemur garnettii</name>
    <name type="common">Small-eared galago</name>
    <name type="synonym">Garnett's greater bushbaby</name>
    <dbReference type="NCBI Taxonomy" id="30611"/>
    <lineage>
        <taxon>Eukaryota</taxon>
        <taxon>Metazoa</taxon>
        <taxon>Chordata</taxon>
        <taxon>Craniata</taxon>
        <taxon>Vertebrata</taxon>
        <taxon>Euteleostomi</taxon>
        <taxon>Mammalia</taxon>
        <taxon>Eutheria</taxon>
        <taxon>Euarchontoglires</taxon>
        <taxon>Primates</taxon>
        <taxon>Strepsirrhini</taxon>
        <taxon>Lorisiformes</taxon>
        <taxon>Galagidae</taxon>
        <taxon>Otolemur</taxon>
    </lineage>
</organism>
<reference evidence="5" key="3">
    <citation type="submission" date="2025-09" db="UniProtKB">
        <authorList>
            <consortium name="Ensembl"/>
        </authorList>
    </citation>
    <scope>IDENTIFICATION</scope>
</reference>
<evidence type="ECO:0000313" key="6">
    <source>
        <dbReference type="Proteomes" id="UP000005225"/>
    </source>
</evidence>
<dbReference type="Proteomes" id="UP000005225">
    <property type="component" value="Unassembled WGS sequence"/>
</dbReference>
<dbReference type="STRING" id="30611.ENSOGAP00000006824"/>
<gene>
    <name evidence="5" type="primary">CUNH6orf118</name>
</gene>
<evidence type="ECO:0000259" key="4">
    <source>
        <dbReference type="Pfam" id="PF15739"/>
    </source>
</evidence>
<feature type="region of interest" description="Disordered" evidence="3">
    <location>
        <begin position="108"/>
        <end position="155"/>
    </location>
</feature>
<feature type="domain" description="Translin-associated factor X-interacting protein 1 N-terminal" evidence="4">
    <location>
        <begin position="232"/>
        <end position="342"/>
    </location>
</feature>
<dbReference type="eggNOG" id="ENOG502RB3J">
    <property type="taxonomic scope" value="Eukaryota"/>
</dbReference>
<keyword evidence="6" id="KW-1185">Reference proteome</keyword>
<dbReference type="FunCoup" id="H0WWQ1">
    <property type="interactions" value="5"/>
</dbReference>
<evidence type="ECO:0000256" key="1">
    <source>
        <dbReference type="ARBA" id="ARBA00023054"/>
    </source>
</evidence>
<dbReference type="AlphaFoldDB" id="H0WWQ1"/>
<keyword evidence="1 2" id="KW-0175">Coiled coil</keyword>
<dbReference type="PANTHER" id="PTHR34916:SF1">
    <property type="entry name" value="GI:13385330"/>
    <property type="match status" value="1"/>
</dbReference>